<reference evidence="7 8" key="2">
    <citation type="submission" date="2018-10" db="EMBL/GenBank/DDBJ databases">
        <authorList>
            <consortium name="Pathogen Informatics"/>
        </authorList>
    </citation>
    <scope>NUCLEOTIDE SEQUENCE [LARGE SCALE GENOMIC DNA]</scope>
</reference>
<keyword evidence="4" id="KW-0012">Acyltransferase</keyword>
<proteinExistence type="inferred from homology"/>
<evidence type="ECO:0000313" key="8">
    <source>
        <dbReference type="Proteomes" id="UP000267029"/>
    </source>
</evidence>
<dbReference type="PANTHER" id="PTHR12046">
    <property type="entry name" value="HISTONE ACETYLTRANSFERASE TYPE B CATALYTIC SUBUNIT"/>
    <property type="match status" value="1"/>
</dbReference>
<dbReference type="GO" id="GO:0000781">
    <property type="term" value="C:chromosome, telomeric region"/>
    <property type="evidence" value="ECO:0007669"/>
    <property type="project" value="GOC"/>
</dbReference>
<evidence type="ECO:0000259" key="6">
    <source>
        <dbReference type="Pfam" id="PF10394"/>
    </source>
</evidence>
<dbReference type="EC" id="2.3.1.48" evidence="2"/>
<evidence type="ECO:0000256" key="2">
    <source>
        <dbReference type="ARBA" id="ARBA00013184"/>
    </source>
</evidence>
<gene>
    <name evidence="7" type="ORF">MCOS_LOCUS10595</name>
</gene>
<dbReference type="GO" id="GO:0031509">
    <property type="term" value="P:subtelomeric heterochromatin formation"/>
    <property type="evidence" value="ECO:0007669"/>
    <property type="project" value="InterPro"/>
</dbReference>
<evidence type="ECO:0000313" key="7">
    <source>
        <dbReference type="EMBL" id="VDD84592.1"/>
    </source>
</evidence>
<dbReference type="InterPro" id="IPR037113">
    <property type="entry name" value="Hat1_N_sf"/>
</dbReference>
<comment type="similarity">
    <text evidence="1">Belongs to the HAT1 family.</text>
</comment>
<evidence type="ECO:0000313" key="9">
    <source>
        <dbReference type="WBParaSite" id="MCOS_0001059401-mRNA-1"/>
    </source>
</evidence>
<evidence type="ECO:0000256" key="4">
    <source>
        <dbReference type="ARBA" id="ARBA00023315"/>
    </source>
</evidence>
<dbReference type="InterPro" id="IPR019467">
    <property type="entry name" value="Hat1_N"/>
</dbReference>
<accession>A0A0R3URT9</accession>
<evidence type="ECO:0000256" key="1">
    <source>
        <dbReference type="ARBA" id="ARBA00010543"/>
    </source>
</evidence>
<dbReference type="GO" id="GO:0004402">
    <property type="term" value="F:histone acetyltransferase activity"/>
    <property type="evidence" value="ECO:0007669"/>
    <property type="project" value="InterPro"/>
</dbReference>
<dbReference type="STRING" id="53468.A0A0R3URT9"/>
<dbReference type="OrthoDB" id="10253098at2759"/>
<comment type="catalytic activity">
    <reaction evidence="5">
        <text>L-lysyl-[protein] + acetyl-CoA = N(6)-acetyl-L-lysyl-[protein] + CoA + H(+)</text>
        <dbReference type="Rhea" id="RHEA:45948"/>
        <dbReference type="Rhea" id="RHEA-COMP:9752"/>
        <dbReference type="Rhea" id="RHEA-COMP:10731"/>
        <dbReference type="ChEBI" id="CHEBI:15378"/>
        <dbReference type="ChEBI" id="CHEBI:29969"/>
        <dbReference type="ChEBI" id="CHEBI:57287"/>
        <dbReference type="ChEBI" id="CHEBI:57288"/>
        <dbReference type="ChEBI" id="CHEBI:61930"/>
        <dbReference type="EC" id="2.3.1.48"/>
    </reaction>
</comment>
<dbReference type="SUPFAM" id="SSF55729">
    <property type="entry name" value="Acyl-CoA N-acyltransferases (Nat)"/>
    <property type="match status" value="1"/>
</dbReference>
<dbReference type="Gene3D" id="3.90.360.10">
    <property type="entry name" value="Histone acetyl transferase 1 (HAT1), N-terminal domain"/>
    <property type="match status" value="1"/>
</dbReference>
<organism evidence="9">
    <name type="scientific">Mesocestoides corti</name>
    <name type="common">Flatworm</name>
    <dbReference type="NCBI Taxonomy" id="53468"/>
    <lineage>
        <taxon>Eukaryota</taxon>
        <taxon>Metazoa</taxon>
        <taxon>Spiralia</taxon>
        <taxon>Lophotrochozoa</taxon>
        <taxon>Platyhelminthes</taxon>
        <taxon>Cestoda</taxon>
        <taxon>Eucestoda</taxon>
        <taxon>Cyclophyllidea</taxon>
        <taxon>Mesocestoididae</taxon>
        <taxon>Mesocestoides</taxon>
    </lineage>
</organism>
<dbReference type="Pfam" id="PF10394">
    <property type="entry name" value="Hat1_N"/>
    <property type="match status" value="1"/>
</dbReference>
<dbReference type="Proteomes" id="UP000267029">
    <property type="component" value="Unassembled WGS sequence"/>
</dbReference>
<keyword evidence="3" id="KW-0808">Transferase</keyword>
<feature type="domain" description="Histone acetyl transferase HAT1 N-terminal" evidence="6">
    <location>
        <begin position="16"/>
        <end position="177"/>
    </location>
</feature>
<dbReference type="WBParaSite" id="MCOS_0001059401-mRNA-1">
    <property type="protein sequence ID" value="MCOS_0001059401-mRNA-1"/>
    <property type="gene ID" value="MCOS_0001059401"/>
</dbReference>
<reference evidence="9" key="1">
    <citation type="submission" date="2017-02" db="UniProtKB">
        <authorList>
            <consortium name="WormBaseParasite"/>
        </authorList>
    </citation>
    <scope>IDENTIFICATION</scope>
</reference>
<dbReference type="EMBL" id="UXSR01006797">
    <property type="protein sequence ID" value="VDD84592.1"/>
    <property type="molecule type" value="Genomic_DNA"/>
</dbReference>
<evidence type="ECO:0000256" key="3">
    <source>
        <dbReference type="ARBA" id="ARBA00022679"/>
    </source>
</evidence>
<dbReference type="InterPro" id="IPR017380">
    <property type="entry name" value="Hist_AcTrfase_B-typ_cat-su"/>
</dbReference>
<sequence>MGVENSLSSIINEYEADALGVVHFKLIREKEDLDSDESFNPDMTHQVFGESETIFGYKDLDVTIAYMAGSLSTFIDIRYSEKIPRSLSNGAEPDDIYKILKKFYTQELITSKARFLETFQEELMFKPFGQLKSGYTIKSDGKSREFVVHFVDYASPDFEAFSSYLTRMEPFVLFFVDGSSFIDLDDRWNFYVL</sequence>
<dbReference type="GO" id="GO:0005634">
    <property type="term" value="C:nucleus"/>
    <property type="evidence" value="ECO:0007669"/>
    <property type="project" value="InterPro"/>
</dbReference>
<name>A0A0R3URT9_MESCO</name>
<dbReference type="AlphaFoldDB" id="A0A0R3URT9"/>
<evidence type="ECO:0000256" key="5">
    <source>
        <dbReference type="ARBA" id="ARBA00048017"/>
    </source>
</evidence>
<keyword evidence="8" id="KW-1185">Reference proteome</keyword>
<dbReference type="InterPro" id="IPR016181">
    <property type="entry name" value="Acyl_CoA_acyltransferase"/>
</dbReference>
<protein>
    <recommendedName>
        <fullName evidence="2">histone acetyltransferase</fullName>
        <ecNumber evidence="2">2.3.1.48</ecNumber>
    </recommendedName>
</protein>